<dbReference type="PROSITE" id="PS51635">
    <property type="entry name" value="PNPLA"/>
    <property type="match status" value="1"/>
</dbReference>
<dbReference type="InterPro" id="IPR002641">
    <property type="entry name" value="PNPLA_dom"/>
</dbReference>
<dbReference type="PANTHER" id="PTHR32176:SF99">
    <property type="entry name" value="PATATIN"/>
    <property type="match status" value="1"/>
</dbReference>
<reference evidence="7 8" key="3">
    <citation type="journal article" date="2010" name="BMC Genomics">
        <title>Transcriptome sequencing and comparative analysis of cucumber flowers with different sex types.</title>
        <authorList>
            <person name="Guo S."/>
            <person name="Zheng Y."/>
            <person name="Joung J.G."/>
            <person name="Liu S."/>
            <person name="Zhang Z."/>
            <person name="Crasta O.R."/>
            <person name="Sobral B.W."/>
            <person name="Xu Y."/>
            <person name="Huang S."/>
            <person name="Fei Z."/>
        </authorList>
    </citation>
    <scope>NUCLEOTIDE SEQUENCE [LARGE SCALE GENOMIC DNA]</scope>
    <source>
        <strain evidence="8">cv. 9930</strain>
    </source>
</reference>
<comment type="caution">
    <text evidence="4">Lacks conserved residue(s) required for the propagation of feature annotation.</text>
</comment>
<evidence type="ECO:0000256" key="1">
    <source>
        <dbReference type="ARBA" id="ARBA00010240"/>
    </source>
</evidence>
<dbReference type="Gene3D" id="3.40.1090.10">
    <property type="entry name" value="Cytosolic phospholipase A2 catalytic domain"/>
    <property type="match status" value="1"/>
</dbReference>
<dbReference type="GO" id="GO:0016042">
    <property type="term" value="P:lipid catabolic process"/>
    <property type="evidence" value="ECO:0007669"/>
    <property type="project" value="UniProtKB-KW"/>
</dbReference>
<protein>
    <recommendedName>
        <fullName evidence="5">Patatin</fullName>
        <ecNumber evidence="5">3.1.1.-</ecNumber>
    </recommendedName>
</protein>
<dbReference type="OMA" id="EGMKNMD"/>
<dbReference type="Pfam" id="PF01734">
    <property type="entry name" value="Patatin"/>
    <property type="match status" value="1"/>
</dbReference>
<dbReference type="AlphaFoldDB" id="A0A0A0LM15"/>
<dbReference type="Gramene" id="KGN62054">
    <property type="protein sequence ID" value="KGN62054"/>
    <property type="gene ID" value="Csa_2G292840"/>
</dbReference>
<dbReference type="GO" id="GO:0004620">
    <property type="term" value="F:phospholipase activity"/>
    <property type="evidence" value="ECO:0000318"/>
    <property type="project" value="GO_Central"/>
</dbReference>
<dbReference type="EMBL" id="CM002923">
    <property type="protein sequence ID" value="KGN62054.1"/>
    <property type="molecule type" value="Genomic_DNA"/>
</dbReference>
<comment type="function">
    <text evidence="5">Lipolytic acyl hydrolase (LAH).</text>
</comment>
<dbReference type="Proteomes" id="UP000029981">
    <property type="component" value="Chromosome 2"/>
</dbReference>
<reference evidence="7 8" key="4">
    <citation type="journal article" date="2011" name="BMC Genomics">
        <title>RNA-Seq improves annotation of protein-coding genes in the cucumber genome.</title>
        <authorList>
            <person name="Li Z."/>
            <person name="Zhang Z."/>
            <person name="Yan P."/>
            <person name="Huang S."/>
            <person name="Fei Z."/>
            <person name="Lin K."/>
        </authorList>
    </citation>
    <scope>NUCLEOTIDE SEQUENCE [LARGE SCALE GENOMIC DNA]</scope>
    <source>
        <strain evidence="8">cv. 9930</strain>
    </source>
</reference>
<evidence type="ECO:0000259" key="6">
    <source>
        <dbReference type="PROSITE" id="PS51635"/>
    </source>
</evidence>
<keyword evidence="8" id="KW-1185">Reference proteome</keyword>
<dbReference type="PANTHER" id="PTHR32176">
    <property type="entry name" value="XYLOSE ISOMERASE"/>
    <property type="match status" value="1"/>
</dbReference>
<keyword evidence="3 5" id="KW-0443">Lipid metabolism</keyword>
<feature type="short sequence motif" description="GXGXXG" evidence="4">
    <location>
        <begin position="18"/>
        <end position="23"/>
    </location>
</feature>
<name>A0A0A0LM15_CUCSA</name>
<feature type="short sequence motif" description="DGA/G" evidence="4">
    <location>
        <begin position="168"/>
        <end position="170"/>
    </location>
</feature>
<evidence type="ECO:0000256" key="2">
    <source>
        <dbReference type="ARBA" id="ARBA00022963"/>
    </source>
</evidence>
<reference evidence="7 8" key="2">
    <citation type="journal article" date="2009" name="PLoS ONE">
        <title>An integrated genetic and cytogenetic map of the cucumber genome.</title>
        <authorList>
            <person name="Ren Y."/>
            <person name="Zhang Z."/>
            <person name="Liu J."/>
            <person name="Staub J.E."/>
            <person name="Han Y."/>
            <person name="Cheng Z."/>
            <person name="Li X."/>
            <person name="Lu J."/>
            <person name="Miao H."/>
            <person name="Kang H."/>
            <person name="Xie B."/>
            <person name="Gu X."/>
            <person name="Wang X."/>
            <person name="Du Y."/>
            <person name="Jin W."/>
            <person name="Huang S."/>
        </authorList>
    </citation>
    <scope>NUCLEOTIDE SEQUENCE [LARGE SCALE GENOMIC DNA]</scope>
    <source>
        <strain evidence="8">cv. 9930</strain>
    </source>
</reference>
<dbReference type="InterPro" id="IPR016035">
    <property type="entry name" value="Acyl_Trfase/lysoPLipase"/>
</dbReference>
<evidence type="ECO:0000313" key="7">
    <source>
        <dbReference type="EMBL" id="KGN62054.1"/>
    </source>
</evidence>
<gene>
    <name evidence="7" type="ORF">Csa_2G292840</name>
</gene>
<sequence length="351" mass="38536">MNPNFDKGELITILSIDGGGVRGIIPGTILAFLESKLQVNKRAKLYILHCWNTQTYFSSHFLSGVFNLVGQAVGPKYDGKELRRVVNDLVGDLTLKQTLTNVVIPAFDIKILQPVIFTTNDAKISALKNPRLADVCLGTSAAPTFLPPHFFETKDDVTNATRTFDLIDGAVAVNNPTMAAITHVNREIAIHHQNSRVKANDTRRMLVLSLGTGLGKHEEKFNATQASKWGAVSWIFQSGSTPIIDFFSDASSDMVDYHVSTLFQSSNVQQNYLRIQEDSLTGNAALVDIATPENLLQLVKIGEDLLKKPVSRVNLETGKFESVDGEGSNGDALTKFAKLLHQERKLRLSTA</sequence>
<evidence type="ECO:0000256" key="3">
    <source>
        <dbReference type="ARBA" id="ARBA00023098"/>
    </source>
</evidence>
<evidence type="ECO:0000256" key="5">
    <source>
        <dbReference type="RuleBase" id="RU361262"/>
    </source>
</evidence>
<proteinExistence type="inferred from homology"/>
<accession>A0A0A0LM15</accession>
<dbReference type="GO" id="GO:0047372">
    <property type="term" value="F:monoacylglycerol lipase activity"/>
    <property type="evidence" value="ECO:0000318"/>
    <property type="project" value="GO_Central"/>
</dbReference>
<comment type="similarity">
    <text evidence="1 5">Belongs to the patatin family.</text>
</comment>
<evidence type="ECO:0000256" key="4">
    <source>
        <dbReference type="PROSITE-ProRule" id="PRU01161"/>
    </source>
</evidence>
<comment type="domain">
    <text evidence="5">The nitrogen atoms of the two glycine residues in the GGXR motif define the oxyanion hole, and stabilize the oxyanion that forms during the nucleophilic attack by the catalytic serine during substrate cleavage.</text>
</comment>
<organism evidence="7 8">
    <name type="scientific">Cucumis sativus</name>
    <name type="common">Cucumber</name>
    <dbReference type="NCBI Taxonomy" id="3659"/>
    <lineage>
        <taxon>Eukaryota</taxon>
        <taxon>Viridiplantae</taxon>
        <taxon>Streptophyta</taxon>
        <taxon>Embryophyta</taxon>
        <taxon>Tracheophyta</taxon>
        <taxon>Spermatophyta</taxon>
        <taxon>Magnoliopsida</taxon>
        <taxon>eudicotyledons</taxon>
        <taxon>Gunneridae</taxon>
        <taxon>Pentapetalae</taxon>
        <taxon>rosids</taxon>
        <taxon>fabids</taxon>
        <taxon>Cucurbitales</taxon>
        <taxon>Cucurbitaceae</taxon>
        <taxon>Benincaseae</taxon>
        <taxon>Cucumis</taxon>
    </lineage>
</organism>
<feature type="domain" description="PNPLA" evidence="6">
    <location>
        <begin position="14"/>
        <end position="181"/>
    </location>
</feature>
<dbReference type="EC" id="3.1.1.-" evidence="5"/>
<keyword evidence="2 5" id="KW-0442">Lipid degradation</keyword>
<evidence type="ECO:0000313" key="8">
    <source>
        <dbReference type="Proteomes" id="UP000029981"/>
    </source>
</evidence>
<dbReference type="SUPFAM" id="SSF52151">
    <property type="entry name" value="FabD/lysophospholipase-like"/>
    <property type="match status" value="1"/>
</dbReference>
<reference evidence="7 8" key="1">
    <citation type="journal article" date="2009" name="Nat. Genet.">
        <title>The genome of the cucumber, Cucumis sativus L.</title>
        <authorList>
            <person name="Huang S."/>
            <person name="Li R."/>
            <person name="Zhang Z."/>
            <person name="Li L."/>
            <person name="Gu X."/>
            <person name="Fan W."/>
            <person name="Lucas W.J."/>
            <person name="Wang X."/>
            <person name="Xie B."/>
            <person name="Ni P."/>
            <person name="Ren Y."/>
            <person name="Zhu H."/>
            <person name="Li J."/>
            <person name="Lin K."/>
            <person name="Jin W."/>
            <person name="Fei Z."/>
            <person name="Li G."/>
            <person name="Staub J."/>
            <person name="Kilian A."/>
            <person name="van der Vossen E.A."/>
            <person name="Wu Y."/>
            <person name="Guo J."/>
            <person name="He J."/>
            <person name="Jia Z."/>
            <person name="Ren Y."/>
            <person name="Tian G."/>
            <person name="Lu Y."/>
            <person name="Ruan J."/>
            <person name="Qian W."/>
            <person name="Wang M."/>
            <person name="Huang Q."/>
            <person name="Li B."/>
            <person name="Xuan Z."/>
            <person name="Cao J."/>
            <person name="Asan"/>
            <person name="Wu Z."/>
            <person name="Zhang J."/>
            <person name="Cai Q."/>
            <person name="Bai Y."/>
            <person name="Zhao B."/>
            <person name="Han Y."/>
            <person name="Li Y."/>
            <person name="Li X."/>
            <person name="Wang S."/>
            <person name="Shi Q."/>
            <person name="Liu S."/>
            <person name="Cho W.K."/>
            <person name="Kim J.Y."/>
            <person name="Xu Y."/>
            <person name="Heller-Uszynska K."/>
            <person name="Miao H."/>
            <person name="Cheng Z."/>
            <person name="Zhang S."/>
            <person name="Wu J."/>
            <person name="Yang Y."/>
            <person name="Kang H."/>
            <person name="Li M."/>
            <person name="Liang H."/>
            <person name="Ren X."/>
            <person name="Shi Z."/>
            <person name="Wen M."/>
            <person name="Jian M."/>
            <person name="Yang H."/>
            <person name="Zhang G."/>
            <person name="Yang Z."/>
            <person name="Chen R."/>
            <person name="Liu S."/>
            <person name="Li J."/>
            <person name="Ma L."/>
            <person name="Liu H."/>
            <person name="Zhou Y."/>
            <person name="Zhao J."/>
            <person name="Fang X."/>
            <person name="Li G."/>
            <person name="Fang L."/>
            <person name="Li Y."/>
            <person name="Liu D."/>
            <person name="Zheng H."/>
            <person name="Zhang Y."/>
            <person name="Qin N."/>
            <person name="Li Z."/>
            <person name="Yang G."/>
            <person name="Yang S."/>
            <person name="Bolund L."/>
            <person name="Kristiansen K."/>
            <person name="Zheng H."/>
            <person name="Li S."/>
            <person name="Zhang X."/>
            <person name="Yang H."/>
            <person name="Wang J."/>
            <person name="Sun R."/>
            <person name="Zhang B."/>
            <person name="Jiang S."/>
            <person name="Wang J."/>
            <person name="Du Y."/>
            <person name="Li S."/>
        </authorList>
    </citation>
    <scope>NUCLEOTIDE SEQUENCE [LARGE SCALE GENOMIC DNA]</scope>
    <source>
        <strain evidence="8">cv. 9930</strain>
    </source>
</reference>
<keyword evidence="5" id="KW-0378">Hydrolase</keyword>